<dbReference type="PROSITE" id="PS00584">
    <property type="entry name" value="PFKB_KINASES_2"/>
    <property type="match status" value="1"/>
</dbReference>
<dbReference type="Proteomes" id="UP000434052">
    <property type="component" value="Unassembled WGS sequence"/>
</dbReference>
<dbReference type="InterPro" id="IPR011611">
    <property type="entry name" value="PfkB_dom"/>
</dbReference>
<keyword evidence="3 6" id="KW-0418">Kinase</keyword>
<evidence type="ECO:0000313" key="6">
    <source>
        <dbReference type="EMBL" id="TVM33766.1"/>
    </source>
</evidence>
<evidence type="ECO:0000259" key="4">
    <source>
        <dbReference type="Pfam" id="PF00294"/>
    </source>
</evidence>
<name>A0A6P1ZJJ9_9BACT</name>
<evidence type="ECO:0000256" key="3">
    <source>
        <dbReference type="ARBA" id="ARBA00022777"/>
    </source>
</evidence>
<dbReference type="PANTHER" id="PTHR43085:SF57">
    <property type="entry name" value="CARBOHYDRATE KINASE PFKB DOMAIN-CONTAINING PROTEIN"/>
    <property type="match status" value="1"/>
</dbReference>
<dbReference type="RefSeq" id="WP_144305433.1">
    <property type="nucleotide sequence ID" value="NZ_CP039543.1"/>
</dbReference>
<dbReference type="EMBL" id="CP039543">
    <property type="protein sequence ID" value="QJT09556.1"/>
    <property type="molecule type" value="Genomic_DNA"/>
</dbReference>
<protein>
    <submittedName>
        <fullName evidence="6">Carbohydrate kinase</fullName>
    </submittedName>
</protein>
<reference evidence="6 7" key="1">
    <citation type="submission" date="2018-06" db="EMBL/GenBank/DDBJ databases">
        <title>Complete genome of Desulfovibrio marinus P48SEP.</title>
        <authorList>
            <person name="Crispim J.S."/>
            <person name="Vidigal P.M.P."/>
            <person name="Silva L.C.F."/>
            <person name="Araujo L.C."/>
            <person name="Laguardia C.N."/>
            <person name="Dias R.S."/>
            <person name="Sousa M.P."/>
            <person name="Paula S.O."/>
            <person name="Silva C."/>
        </authorList>
    </citation>
    <scope>NUCLEOTIDE SEQUENCE [LARGE SCALE GENOMIC DNA]</scope>
    <source>
        <strain evidence="6 7">P48SEP</strain>
    </source>
</reference>
<sequence>MEHTPVISYGEIVWDQFPDKKVLGGAPLNVAYHLYAQKWPAGMISRIGNDSYGAEALERIERLGIPLDGIQKDAELSTGLVLVSFAANNEPSYEIVQPSAWDNIRESEVPETITHAPFHLVFGTLAQRNGVSRRTLQLLLSRAQQKFYDVNLRPPFDLPELVESSLHAADVVKMTREELGQLNDWFLQSQETEDAVARTLIRMFGIAVIAVTDGDKGASIYDSERAFHHPGFPVAQADPVGSGDAFFSALIIGYLTGVPLQECLIRANRLGAFVASQSGATPEYPKDPRQLGLMGID</sequence>
<dbReference type="EMBL" id="QMIF01000006">
    <property type="protein sequence ID" value="TVM33766.1"/>
    <property type="molecule type" value="Genomic_DNA"/>
</dbReference>
<evidence type="ECO:0000256" key="1">
    <source>
        <dbReference type="ARBA" id="ARBA00010688"/>
    </source>
</evidence>
<evidence type="ECO:0000256" key="2">
    <source>
        <dbReference type="ARBA" id="ARBA00022679"/>
    </source>
</evidence>
<keyword evidence="2" id="KW-0808">Transferase</keyword>
<dbReference type="InterPro" id="IPR029056">
    <property type="entry name" value="Ribokinase-like"/>
</dbReference>
<dbReference type="Gene3D" id="3.40.1190.20">
    <property type="match status" value="1"/>
</dbReference>
<evidence type="ECO:0000313" key="8">
    <source>
        <dbReference type="Proteomes" id="UP000503251"/>
    </source>
</evidence>
<reference evidence="5 8" key="2">
    <citation type="submission" date="2019-04" db="EMBL/GenBank/DDBJ databases">
        <title>Isolation and culture of sulfate reducing bacteria from the cold seep of the South China Sea.</title>
        <authorList>
            <person name="Sun C."/>
            <person name="Liu R."/>
        </authorList>
    </citation>
    <scope>NUCLEOTIDE SEQUENCE [LARGE SCALE GENOMIC DNA]</scope>
    <source>
        <strain evidence="5 8">CS1</strain>
    </source>
</reference>
<dbReference type="OrthoDB" id="9779730at2"/>
<dbReference type="InterPro" id="IPR050306">
    <property type="entry name" value="PfkB_Carbo_kinase"/>
</dbReference>
<comment type="similarity">
    <text evidence="1">Belongs to the carbohydrate kinase PfkB family.</text>
</comment>
<evidence type="ECO:0000313" key="5">
    <source>
        <dbReference type="EMBL" id="QJT09556.1"/>
    </source>
</evidence>
<dbReference type="Pfam" id="PF00294">
    <property type="entry name" value="PfkB"/>
    <property type="match status" value="1"/>
</dbReference>
<evidence type="ECO:0000313" key="7">
    <source>
        <dbReference type="Proteomes" id="UP000434052"/>
    </source>
</evidence>
<dbReference type="SUPFAM" id="SSF53613">
    <property type="entry name" value="Ribokinase-like"/>
    <property type="match status" value="1"/>
</dbReference>
<proteinExistence type="inferred from homology"/>
<dbReference type="GO" id="GO:0016301">
    <property type="term" value="F:kinase activity"/>
    <property type="evidence" value="ECO:0007669"/>
    <property type="project" value="UniProtKB-KW"/>
</dbReference>
<accession>A0A6P1ZJJ9</accession>
<dbReference type="PANTHER" id="PTHR43085">
    <property type="entry name" value="HEXOKINASE FAMILY MEMBER"/>
    <property type="match status" value="1"/>
</dbReference>
<dbReference type="Proteomes" id="UP000503251">
    <property type="component" value="Chromosome"/>
</dbReference>
<dbReference type="AlphaFoldDB" id="A0A6P1ZJJ9"/>
<feature type="domain" description="Carbohydrate kinase PfkB" evidence="4">
    <location>
        <begin position="17"/>
        <end position="285"/>
    </location>
</feature>
<keyword evidence="8" id="KW-1185">Reference proteome</keyword>
<dbReference type="CDD" id="cd01167">
    <property type="entry name" value="bac_FRK"/>
    <property type="match status" value="1"/>
</dbReference>
<dbReference type="InterPro" id="IPR002173">
    <property type="entry name" value="Carboh/pur_kinase_PfkB_CS"/>
</dbReference>
<gene>
    <name evidence="6" type="ORF">DQK91_11155</name>
    <name evidence="5" type="ORF">E8L03_11685</name>
</gene>
<organism evidence="6 7">
    <name type="scientific">Oceanidesulfovibrio marinus</name>
    <dbReference type="NCBI Taxonomy" id="370038"/>
    <lineage>
        <taxon>Bacteria</taxon>
        <taxon>Pseudomonadati</taxon>
        <taxon>Thermodesulfobacteriota</taxon>
        <taxon>Desulfovibrionia</taxon>
        <taxon>Desulfovibrionales</taxon>
        <taxon>Desulfovibrionaceae</taxon>
        <taxon>Oceanidesulfovibrio</taxon>
    </lineage>
</organism>